<keyword evidence="3 6" id="KW-0732">Signal</keyword>
<dbReference type="SUPFAM" id="SSF56436">
    <property type="entry name" value="C-type lectin-like"/>
    <property type="match status" value="1"/>
</dbReference>
<accession>A0A6J8ELT2</accession>
<feature type="signal peptide" evidence="6">
    <location>
        <begin position="1"/>
        <end position="18"/>
    </location>
</feature>
<evidence type="ECO:0000256" key="3">
    <source>
        <dbReference type="ARBA" id="ARBA00022729"/>
    </source>
</evidence>
<evidence type="ECO:0000313" key="8">
    <source>
        <dbReference type="EMBL" id="CAC5420712.1"/>
    </source>
</evidence>
<protein>
    <submittedName>
        <fullName evidence="8">COLEC12</fullName>
    </submittedName>
</protein>
<gene>
    <name evidence="8" type="ORF">MCOR_52912</name>
</gene>
<dbReference type="Gene3D" id="3.10.100.10">
    <property type="entry name" value="Mannose-Binding Protein A, subunit A"/>
    <property type="match status" value="1"/>
</dbReference>
<dbReference type="PANTHER" id="PTHR22799:SF1">
    <property type="entry name" value="C-TYPE LECTIN DOMAIN FAMILY 11 MEMBER A"/>
    <property type="match status" value="1"/>
</dbReference>
<evidence type="ECO:0000313" key="9">
    <source>
        <dbReference type="Proteomes" id="UP000507470"/>
    </source>
</evidence>
<evidence type="ECO:0000256" key="5">
    <source>
        <dbReference type="SAM" id="Coils"/>
    </source>
</evidence>
<feature type="coiled-coil region" evidence="5">
    <location>
        <begin position="48"/>
        <end position="115"/>
    </location>
</feature>
<evidence type="ECO:0000256" key="6">
    <source>
        <dbReference type="SAM" id="SignalP"/>
    </source>
</evidence>
<organism evidence="8 9">
    <name type="scientific">Mytilus coruscus</name>
    <name type="common">Sea mussel</name>
    <dbReference type="NCBI Taxonomy" id="42192"/>
    <lineage>
        <taxon>Eukaryota</taxon>
        <taxon>Metazoa</taxon>
        <taxon>Spiralia</taxon>
        <taxon>Lophotrochozoa</taxon>
        <taxon>Mollusca</taxon>
        <taxon>Bivalvia</taxon>
        <taxon>Autobranchia</taxon>
        <taxon>Pteriomorphia</taxon>
        <taxon>Mytilida</taxon>
        <taxon>Mytiloidea</taxon>
        <taxon>Mytilidae</taxon>
        <taxon>Mytilinae</taxon>
        <taxon>Mytilus</taxon>
    </lineage>
</organism>
<proteinExistence type="predicted"/>
<evidence type="ECO:0000259" key="7">
    <source>
        <dbReference type="PROSITE" id="PS50041"/>
    </source>
</evidence>
<keyword evidence="9" id="KW-1185">Reference proteome</keyword>
<feature type="domain" description="C-type lectin" evidence="7">
    <location>
        <begin position="262"/>
        <end position="327"/>
    </location>
</feature>
<dbReference type="Proteomes" id="UP000507470">
    <property type="component" value="Unassembled WGS sequence"/>
</dbReference>
<dbReference type="InterPro" id="IPR051663">
    <property type="entry name" value="CLec_Tetranectin-domain"/>
</dbReference>
<feature type="chain" id="PRO_5026975953" evidence="6">
    <location>
        <begin position="19"/>
        <end position="489"/>
    </location>
</feature>
<dbReference type="AlphaFoldDB" id="A0A6J8ELT2"/>
<dbReference type="PANTHER" id="PTHR22799">
    <property type="entry name" value="TETRANECTIN-RELATED"/>
    <property type="match status" value="1"/>
</dbReference>
<dbReference type="Pfam" id="PF00059">
    <property type="entry name" value="Lectin_C"/>
    <property type="match status" value="1"/>
</dbReference>
<dbReference type="InterPro" id="IPR001304">
    <property type="entry name" value="C-type_lectin-like"/>
</dbReference>
<evidence type="ECO:0000256" key="2">
    <source>
        <dbReference type="ARBA" id="ARBA00022525"/>
    </source>
</evidence>
<dbReference type="PROSITE" id="PS50041">
    <property type="entry name" value="C_TYPE_LECTIN_2"/>
    <property type="match status" value="1"/>
</dbReference>
<comment type="subcellular location">
    <subcellularLocation>
        <location evidence="1">Secreted</location>
    </subcellularLocation>
</comment>
<reference evidence="8 9" key="1">
    <citation type="submission" date="2020-06" db="EMBL/GenBank/DDBJ databases">
        <authorList>
            <person name="Li R."/>
            <person name="Bekaert M."/>
        </authorList>
    </citation>
    <scope>NUCLEOTIDE SEQUENCE [LARGE SCALE GENOMIC DNA]</scope>
    <source>
        <strain evidence="9">wild</strain>
    </source>
</reference>
<dbReference type="OrthoDB" id="441660at2759"/>
<dbReference type="EMBL" id="CACVKT020009164">
    <property type="protein sequence ID" value="CAC5420712.1"/>
    <property type="molecule type" value="Genomic_DNA"/>
</dbReference>
<evidence type="ECO:0000256" key="4">
    <source>
        <dbReference type="ARBA" id="ARBA00022734"/>
    </source>
</evidence>
<keyword evidence="5" id="KW-0175">Coiled coil</keyword>
<keyword evidence="2" id="KW-0964">Secreted</keyword>
<dbReference type="GO" id="GO:0030246">
    <property type="term" value="F:carbohydrate binding"/>
    <property type="evidence" value="ECO:0007669"/>
    <property type="project" value="UniProtKB-KW"/>
</dbReference>
<dbReference type="InterPro" id="IPR016186">
    <property type="entry name" value="C-type_lectin-like/link_sf"/>
</dbReference>
<dbReference type="GO" id="GO:0008083">
    <property type="term" value="F:growth factor activity"/>
    <property type="evidence" value="ECO:0007669"/>
    <property type="project" value="TreeGrafter"/>
</dbReference>
<dbReference type="GO" id="GO:0005615">
    <property type="term" value="C:extracellular space"/>
    <property type="evidence" value="ECO:0007669"/>
    <property type="project" value="TreeGrafter"/>
</dbReference>
<evidence type="ECO:0000256" key="1">
    <source>
        <dbReference type="ARBA" id="ARBA00004613"/>
    </source>
</evidence>
<name>A0A6J8ELT2_MYTCO</name>
<dbReference type="InterPro" id="IPR016187">
    <property type="entry name" value="CTDL_fold"/>
</dbReference>
<sequence length="489" mass="56866">MILTTALLFLYLNDCVSSIPCLSNESKKDFDDSRKTLVKVQVALRQSINALENNHKKTIKTLDNEIKNTITNMEKTIKMTTSTLEKQLGSSKDTFTNMEQKLKKLEEDFKVLGRDFHRYTRLVDISGTSIKVTATTTVRIHKIGLHQWHKYKGHCYYYGQDKQHQSRTLLFQRKCRDIGGYIAKINDQEENSRIFQHRPNTSKPVGMCSSSLINNRGDAFKLVTKCRGAKILDGYVMHRVGDLMQRDGLLAYNEEGLYSDAHYWIGLTDLKEGEWRWSFDQSKATYTTWISGYGSKGTGHNCVQIPNGHDGKWIDYLCSHQVNYICESNFCNEPTCNRERDNSFLNSIYCTIYSTYLNRGMINKVYKEKSLFFFKQWNDQQSVQREELVFFKQWNDQQSVQREELVFFKQWNDQQSVQREEFVFFFDALVSSTFLYSRSNKSNTSLLYGGLFATINLSPEWFTAIACGRRIPSSLFSKVFTNFPSFVST</sequence>
<dbReference type="SMART" id="SM00034">
    <property type="entry name" value="CLECT"/>
    <property type="match status" value="1"/>
</dbReference>
<keyword evidence="4" id="KW-0430">Lectin</keyword>
<dbReference type="CDD" id="cd00037">
    <property type="entry name" value="CLECT"/>
    <property type="match status" value="1"/>
</dbReference>